<dbReference type="STRING" id="1365824.V5EXJ0"/>
<evidence type="ECO:0008006" key="3">
    <source>
        <dbReference type="Google" id="ProtNLM"/>
    </source>
</evidence>
<dbReference type="PANTHER" id="PTHR28037">
    <property type="entry name" value="ALCOHOL O-ACETYLTRANSFERASE 1-RELATED"/>
    <property type="match status" value="1"/>
</dbReference>
<dbReference type="EMBL" id="KI545864">
    <property type="protein sequence ID" value="EST07194.1"/>
    <property type="molecule type" value="Genomic_DNA"/>
</dbReference>
<dbReference type="eggNOG" id="ENOG502S6I1">
    <property type="taxonomic scope" value="Eukaryota"/>
</dbReference>
<evidence type="ECO:0000313" key="1">
    <source>
        <dbReference type="EMBL" id="EST07194.1"/>
    </source>
</evidence>
<keyword evidence="2" id="KW-1185">Reference proteome</keyword>
<gene>
    <name evidence="1" type="ORF">PSEUBRA_SCAF21g03432</name>
</gene>
<dbReference type="AlphaFoldDB" id="V5EXJ0"/>
<evidence type="ECO:0000313" key="2">
    <source>
        <dbReference type="Proteomes" id="UP000019377"/>
    </source>
</evidence>
<dbReference type="GeneID" id="27419114"/>
<dbReference type="InterPro" id="IPR052058">
    <property type="entry name" value="Alcohol_O-acetyltransferase"/>
</dbReference>
<dbReference type="OrthoDB" id="2150604at2759"/>
<reference evidence="2" key="1">
    <citation type="journal article" date="2013" name="Genome Announc.">
        <title>Draft genome sequence of Pseudozyma brasiliensis sp. nov. strain GHG001, a high producer of endo-1,4-xylanase isolated from an insect pest of sugarcane.</title>
        <authorList>
            <person name="Oliveira J.V.D.C."/>
            <person name="dos Santos R.A.C."/>
            <person name="Borges T.A."/>
            <person name="Riano-Pachon D.M."/>
            <person name="Goldman G.H."/>
        </authorList>
    </citation>
    <scope>NUCLEOTIDE SEQUENCE [LARGE SCALE GENOMIC DNA]</scope>
    <source>
        <strain evidence="2">GHG001</strain>
    </source>
</reference>
<proteinExistence type="predicted"/>
<dbReference type="HOGENOM" id="CLU_518729_0_0_1"/>
<protein>
    <recommendedName>
        <fullName evidence="3">Alcohol acetyltransferase</fullName>
    </recommendedName>
</protein>
<organism evidence="1 2">
    <name type="scientific">Kalmanozyma brasiliensis (strain GHG001)</name>
    <name type="common">Yeast</name>
    <name type="synonym">Pseudozyma brasiliensis</name>
    <dbReference type="NCBI Taxonomy" id="1365824"/>
    <lineage>
        <taxon>Eukaryota</taxon>
        <taxon>Fungi</taxon>
        <taxon>Dikarya</taxon>
        <taxon>Basidiomycota</taxon>
        <taxon>Ustilaginomycotina</taxon>
        <taxon>Ustilaginomycetes</taxon>
        <taxon>Ustilaginales</taxon>
        <taxon>Ustilaginaceae</taxon>
        <taxon>Kalmanozyma</taxon>
    </lineage>
</organism>
<dbReference type="OMA" id="TWAQSHT"/>
<accession>V5EXJ0</accession>
<dbReference type="PANTHER" id="PTHR28037:SF1">
    <property type="entry name" value="ALCOHOL O-ACETYLTRANSFERASE 1-RELATED"/>
    <property type="match status" value="1"/>
</dbReference>
<name>V5EXJ0_KALBG</name>
<dbReference type="Proteomes" id="UP000019377">
    <property type="component" value="Unassembled WGS sequence"/>
</dbReference>
<sequence length="591" mass="64875">MSTSTTPTRSLGLHERYAVSRRCVNSPSSVSAAAILQLDLASASRQGDIDRAFDALRCRLETRIDQAFAQYPLLGYCIQSPRAKAPRWSSITPTPTFRQILHTGAPVTKQAGAQGANKLLSQAILDDHISLPKSTNLEKGPLWKVTLSRIESEPACLVVLSTDHVINDGRGTLNLFRFLLQSQEPEATAAPIDPIPPASDKIFNFRPSIGYLLHEAFKELLLPHLPLPKKAKLKLQGPTSWPASPSPTTTSTEYDIVRTPKLCQPTLDILLITAPHLINNLKSLARTHVDPSNPAARAATLHSILHTLSLVALYAAVAVSHEANLDDFALVLGTATPISLREEVRPSKRRRGFPLSPSVEVAPVPLPFTSGNFVSSYADTYTLHPTTRFWAFTNDFATTLASPRGKSLARQHMGLLGFIPDFERSTNRKRKLDEEEEVDSSLGGRDEAYANGWEKLFGERAASRTPFDSAMTVSNLGLLDVESLGGDGWRVREATWAQSHTPQGEAFGLDVVGFVTGEEQTLSIGLSCRPSAFRDEELRKRFRGYLERLVRAFAVEPVHGKLSQETNDGEARLDLTQEINFAGLTRFLTSS</sequence>
<dbReference type="RefSeq" id="XP_016292183.1">
    <property type="nucleotide sequence ID" value="XM_016436476.1"/>
</dbReference>